<dbReference type="SUPFAM" id="SSF46894">
    <property type="entry name" value="C-terminal effector domain of the bipartite response regulators"/>
    <property type="match status" value="1"/>
</dbReference>
<dbReference type="GO" id="GO:0000976">
    <property type="term" value="F:transcription cis-regulatory region binding"/>
    <property type="evidence" value="ECO:0007669"/>
    <property type="project" value="TreeGrafter"/>
</dbReference>
<dbReference type="RefSeq" id="WP_070705934.1">
    <property type="nucleotide sequence ID" value="NZ_JBHLVH010000027.1"/>
</dbReference>
<dbReference type="GO" id="GO:0000156">
    <property type="term" value="F:phosphorelay response regulator activity"/>
    <property type="evidence" value="ECO:0007669"/>
    <property type="project" value="TreeGrafter"/>
</dbReference>
<dbReference type="InterPro" id="IPR001789">
    <property type="entry name" value="Sig_transdc_resp-reg_receiver"/>
</dbReference>
<dbReference type="InterPro" id="IPR016032">
    <property type="entry name" value="Sig_transdc_resp-reg_C-effctor"/>
</dbReference>
<keyword evidence="1 3" id="KW-0238">DNA-binding</keyword>
<name>A0A2I1PCA5_9MICO</name>
<dbReference type="Proteomes" id="UP000234206">
    <property type="component" value="Unassembled WGS sequence"/>
</dbReference>
<dbReference type="PROSITE" id="PS50110">
    <property type="entry name" value="RESPONSE_REGULATORY"/>
    <property type="match status" value="1"/>
</dbReference>
<dbReference type="PANTHER" id="PTHR48111:SF38">
    <property type="entry name" value="TWO-COMPONENT RESPONSE REGULATOR"/>
    <property type="match status" value="1"/>
</dbReference>
<evidence type="ECO:0000256" key="3">
    <source>
        <dbReference type="PROSITE-ProRule" id="PRU01091"/>
    </source>
</evidence>
<evidence type="ECO:0000259" key="5">
    <source>
        <dbReference type="PROSITE" id="PS51755"/>
    </source>
</evidence>
<evidence type="ECO:0000256" key="1">
    <source>
        <dbReference type="ARBA" id="ARBA00023125"/>
    </source>
</evidence>
<dbReference type="AlphaFoldDB" id="A0A2I1PCA5"/>
<keyword evidence="2" id="KW-0597">Phosphoprotein</keyword>
<dbReference type="SUPFAM" id="SSF52172">
    <property type="entry name" value="CheY-like"/>
    <property type="match status" value="1"/>
</dbReference>
<dbReference type="Gene3D" id="6.10.250.690">
    <property type="match status" value="1"/>
</dbReference>
<dbReference type="Gene3D" id="1.10.10.10">
    <property type="entry name" value="Winged helix-like DNA-binding domain superfamily/Winged helix DNA-binding domain"/>
    <property type="match status" value="1"/>
</dbReference>
<feature type="domain" description="Response regulatory" evidence="4">
    <location>
        <begin position="3"/>
        <end position="117"/>
    </location>
</feature>
<dbReference type="GO" id="GO:0005829">
    <property type="term" value="C:cytosol"/>
    <property type="evidence" value="ECO:0007669"/>
    <property type="project" value="TreeGrafter"/>
</dbReference>
<dbReference type="PANTHER" id="PTHR48111">
    <property type="entry name" value="REGULATOR OF RPOS"/>
    <property type="match status" value="1"/>
</dbReference>
<dbReference type="OrthoDB" id="3197131at2"/>
<dbReference type="GO" id="GO:0032993">
    <property type="term" value="C:protein-DNA complex"/>
    <property type="evidence" value="ECO:0007669"/>
    <property type="project" value="TreeGrafter"/>
</dbReference>
<proteinExistence type="predicted"/>
<dbReference type="InterPro" id="IPR001867">
    <property type="entry name" value="OmpR/PhoB-type_DNA-bd"/>
</dbReference>
<feature type="DNA-binding region" description="OmpR/PhoB-type" evidence="3">
    <location>
        <begin position="129"/>
        <end position="222"/>
    </location>
</feature>
<evidence type="ECO:0000256" key="2">
    <source>
        <dbReference type="PROSITE-ProRule" id="PRU00169"/>
    </source>
</evidence>
<dbReference type="SMART" id="SM00448">
    <property type="entry name" value="REC"/>
    <property type="match status" value="1"/>
</dbReference>
<protein>
    <submittedName>
        <fullName evidence="6">DNA-binding response regulator</fullName>
    </submittedName>
</protein>
<dbReference type="SMART" id="SM00862">
    <property type="entry name" value="Trans_reg_C"/>
    <property type="match status" value="1"/>
</dbReference>
<gene>
    <name evidence="6" type="ORF">CYJ76_02930</name>
</gene>
<dbReference type="EMBL" id="PKIZ01000004">
    <property type="protein sequence ID" value="PKZ42269.1"/>
    <property type="molecule type" value="Genomic_DNA"/>
</dbReference>
<dbReference type="Pfam" id="PF00072">
    <property type="entry name" value="Response_reg"/>
    <property type="match status" value="1"/>
</dbReference>
<reference evidence="6 7" key="1">
    <citation type="submission" date="2017-12" db="EMBL/GenBank/DDBJ databases">
        <title>Phylogenetic diversity of female urinary microbiome.</title>
        <authorList>
            <person name="Thomas-White K."/>
            <person name="Wolfe A.J."/>
        </authorList>
    </citation>
    <scope>NUCLEOTIDE SEQUENCE [LARGE SCALE GENOMIC DNA]</scope>
    <source>
        <strain evidence="6 7">UMB1298</strain>
    </source>
</reference>
<dbReference type="InterPro" id="IPR039420">
    <property type="entry name" value="WalR-like"/>
</dbReference>
<dbReference type="InterPro" id="IPR036388">
    <property type="entry name" value="WH-like_DNA-bd_sf"/>
</dbReference>
<comment type="caution">
    <text evidence="6">The sequence shown here is derived from an EMBL/GenBank/DDBJ whole genome shotgun (WGS) entry which is preliminary data.</text>
</comment>
<evidence type="ECO:0000259" key="4">
    <source>
        <dbReference type="PROSITE" id="PS50110"/>
    </source>
</evidence>
<sequence>MPHILIVEDNDRIASFLEKGLRSAGYQTEVVADGRSGLTLALHGGFDLVVLDLGLPGLDGAELLEALRGQGGTVPVVVLTARDSVEDTVSALEGGANDYMTKPFQFAELLARVRVRLADRTESASTGDGMTVEAGGLVLDHRTREVRGDGVDRALTTREFGLLAEFMRHPGQVLSRQQLLAEVWGVDHDPSSNVVDVCVRQLRSKVGAEHIETVRGVGYRFR</sequence>
<feature type="modified residue" description="4-aspartylphosphate" evidence="2">
    <location>
        <position position="52"/>
    </location>
</feature>
<dbReference type="CDD" id="cd00383">
    <property type="entry name" value="trans_reg_C"/>
    <property type="match status" value="1"/>
</dbReference>
<evidence type="ECO:0000313" key="6">
    <source>
        <dbReference type="EMBL" id="PKZ42269.1"/>
    </source>
</evidence>
<dbReference type="GO" id="GO:0006355">
    <property type="term" value="P:regulation of DNA-templated transcription"/>
    <property type="evidence" value="ECO:0007669"/>
    <property type="project" value="InterPro"/>
</dbReference>
<dbReference type="PROSITE" id="PS51755">
    <property type="entry name" value="OMPR_PHOB"/>
    <property type="match status" value="1"/>
</dbReference>
<accession>A0A2I1PCA5</accession>
<organism evidence="6 7">
    <name type="scientific">Kytococcus schroeteri</name>
    <dbReference type="NCBI Taxonomy" id="138300"/>
    <lineage>
        <taxon>Bacteria</taxon>
        <taxon>Bacillati</taxon>
        <taxon>Actinomycetota</taxon>
        <taxon>Actinomycetes</taxon>
        <taxon>Micrococcales</taxon>
        <taxon>Kytococcaceae</taxon>
        <taxon>Kytococcus</taxon>
    </lineage>
</organism>
<keyword evidence="7" id="KW-1185">Reference proteome</keyword>
<dbReference type="Pfam" id="PF00486">
    <property type="entry name" value="Trans_reg_C"/>
    <property type="match status" value="1"/>
</dbReference>
<feature type="domain" description="OmpR/PhoB-type" evidence="5">
    <location>
        <begin position="129"/>
        <end position="222"/>
    </location>
</feature>
<dbReference type="Gene3D" id="3.40.50.2300">
    <property type="match status" value="1"/>
</dbReference>
<evidence type="ECO:0000313" key="7">
    <source>
        <dbReference type="Proteomes" id="UP000234206"/>
    </source>
</evidence>
<dbReference type="CDD" id="cd17624">
    <property type="entry name" value="REC_OmpR_PmrA-like"/>
    <property type="match status" value="1"/>
</dbReference>
<dbReference type="InterPro" id="IPR011006">
    <property type="entry name" value="CheY-like_superfamily"/>
</dbReference>